<proteinExistence type="predicted"/>
<evidence type="ECO:0000313" key="1">
    <source>
        <dbReference type="EMBL" id="KAI3769355.1"/>
    </source>
</evidence>
<protein>
    <submittedName>
        <fullName evidence="1">Uncharacterized protein</fullName>
    </submittedName>
</protein>
<dbReference type="EMBL" id="CM042047">
    <property type="protein sequence ID" value="KAI3769355.1"/>
    <property type="molecule type" value="Genomic_DNA"/>
</dbReference>
<name>A0ACB9FES2_ARCLA</name>
<reference evidence="2" key="1">
    <citation type="journal article" date="2022" name="Mol. Ecol. Resour.">
        <title>The genomes of chicory, endive, great burdock and yacon provide insights into Asteraceae palaeo-polyploidization history and plant inulin production.</title>
        <authorList>
            <person name="Fan W."/>
            <person name="Wang S."/>
            <person name="Wang H."/>
            <person name="Wang A."/>
            <person name="Jiang F."/>
            <person name="Liu H."/>
            <person name="Zhao H."/>
            <person name="Xu D."/>
            <person name="Zhang Y."/>
        </authorList>
    </citation>
    <scope>NUCLEOTIDE SEQUENCE [LARGE SCALE GENOMIC DNA]</scope>
    <source>
        <strain evidence="2">cv. Niubang</strain>
    </source>
</reference>
<dbReference type="Proteomes" id="UP001055879">
    <property type="component" value="Linkage Group LG01"/>
</dbReference>
<evidence type="ECO:0000313" key="2">
    <source>
        <dbReference type="Proteomes" id="UP001055879"/>
    </source>
</evidence>
<organism evidence="1 2">
    <name type="scientific">Arctium lappa</name>
    <name type="common">Greater burdock</name>
    <name type="synonym">Lappa major</name>
    <dbReference type="NCBI Taxonomy" id="4217"/>
    <lineage>
        <taxon>Eukaryota</taxon>
        <taxon>Viridiplantae</taxon>
        <taxon>Streptophyta</taxon>
        <taxon>Embryophyta</taxon>
        <taxon>Tracheophyta</taxon>
        <taxon>Spermatophyta</taxon>
        <taxon>Magnoliopsida</taxon>
        <taxon>eudicotyledons</taxon>
        <taxon>Gunneridae</taxon>
        <taxon>Pentapetalae</taxon>
        <taxon>asterids</taxon>
        <taxon>campanulids</taxon>
        <taxon>Asterales</taxon>
        <taxon>Asteraceae</taxon>
        <taxon>Carduoideae</taxon>
        <taxon>Cardueae</taxon>
        <taxon>Arctiinae</taxon>
        <taxon>Arctium</taxon>
    </lineage>
</organism>
<comment type="caution">
    <text evidence="1">The sequence shown here is derived from an EMBL/GenBank/DDBJ whole genome shotgun (WGS) entry which is preliminary data.</text>
</comment>
<accession>A0ACB9FES2</accession>
<sequence>MARLTMLTLAMNLVIVVVILCYASCFEARKVLNQKGSVIGGTTSPIGLSEKLFALHLERIDRILQSLKYQYVCALSNRFKNFEARGCGVTVPRAQSRGWYCGLVGWRDNAHRDSDMGIVVGHYRVCTESGGHGESVYRALSPSGGGETIKCNL</sequence>
<gene>
    <name evidence="1" type="ORF">L6452_00456</name>
</gene>
<keyword evidence="2" id="KW-1185">Reference proteome</keyword>
<reference evidence="1 2" key="2">
    <citation type="journal article" date="2022" name="Mol. Ecol. Resour.">
        <title>The genomes of chicory, endive, great burdock and yacon provide insights into Asteraceae paleo-polyploidization history and plant inulin production.</title>
        <authorList>
            <person name="Fan W."/>
            <person name="Wang S."/>
            <person name="Wang H."/>
            <person name="Wang A."/>
            <person name="Jiang F."/>
            <person name="Liu H."/>
            <person name="Zhao H."/>
            <person name="Xu D."/>
            <person name="Zhang Y."/>
        </authorList>
    </citation>
    <scope>NUCLEOTIDE SEQUENCE [LARGE SCALE GENOMIC DNA]</scope>
    <source>
        <strain evidence="2">cv. Niubang</strain>
    </source>
</reference>